<feature type="transmembrane region" description="Helical" evidence="7">
    <location>
        <begin position="281"/>
        <end position="299"/>
    </location>
</feature>
<feature type="transmembrane region" description="Helical" evidence="7">
    <location>
        <begin position="139"/>
        <end position="162"/>
    </location>
</feature>
<dbReference type="InterPro" id="IPR020846">
    <property type="entry name" value="MFS_dom"/>
</dbReference>
<keyword evidence="4 7" id="KW-0812">Transmembrane</keyword>
<feature type="transmembrane region" description="Helical" evidence="7">
    <location>
        <begin position="252"/>
        <end position="274"/>
    </location>
</feature>
<dbReference type="InterPro" id="IPR036259">
    <property type="entry name" value="MFS_trans_sf"/>
</dbReference>
<dbReference type="GO" id="GO:0005886">
    <property type="term" value="C:plasma membrane"/>
    <property type="evidence" value="ECO:0007669"/>
    <property type="project" value="UniProtKB-SubCell"/>
</dbReference>
<dbReference type="Pfam" id="PF07690">
    <property type="entry name" value="MFS_1"/>
    <property type="match status" value="1"/>
</dbReference>
<organism evidence="9 10">
    <name type="scientific">Streptomyces griseomycini</name>
    <dbReference type="NCBI Taxonomy" id="66895"/>
    <lineage>
        <taxon>Bacteria</taxon>
        <taxon>Bacillati</taxon>
        <taxon>Actinomycetota</taxon>
        <taxon>Actinomycetes</taxon>
        <taxon>Kitasatosporales</taxon>
        <taxon>Streptomycetaceae</taxon>
        <taxon>Streptomyces</taxon>
    </lineage>
</organism>
<dbReference type="PROSITE" id="PS50850">
    <property type="entry name" value="MFS"/>
    <property type="match status" value="1"/>
</dbReference>
<name>A0A7W7PX05_9ACTN</name>
<protein>
    <submittedName>
        <fullName evidence="9">MFS family permease</fullName>
    </submittedName>
</protein>
<dbReference type="EMBL" id="JACHJI010000019">
    <property type="protein sequence ID" value="MBB4902824.1"/>
    <property type="molecule type" value="Genomic_DNA"/>
</dbReference>
<dbReference type="InterPro" id="IPR011701">
    <property type="entry name" value="MFS"/>
</dbReference>
<evidence type="ECO:0000256" key="4">
    <source>
        <dbReference type="ARBA" id="ARBA00022692"/>
    </source>
</evidence>
<feature type="transmembrane region" description="Helical" evidence="7">
    <location>
        <begin position="18"/>
        <end position="42"/>
    </location>
</feature>
<keyword evidence="10" id="KW-1185">Reference proteome</keyword>
<evidence type="ECO:0000313" key="10">
    <source>
        <dbReference type="Proteomes" id="UP000579523"/>
    </source>
</evidence>
<evidence type="ECO:0000256" key="7">
    <source>
        <dbReference type="SAM" id="Phobius"/>
    </source>
</evidence>
<dbReference type="Gene3D" id="1.20.1250.20">
    <property type="entry name" value="MFS general substrate transporter like domains"/>
    <property type="match status" value="1"/>
</dbReference>
<dbReference type="RefSeq" id="WP_229890195.1">
    <property type="nucleotide sequence ID" value="NZ_BMTI01000027.1"/>
</dbReference>
<evidence type="ECO:0000313" key="9">
    <source>
        <dbReference type="EMBL" id="MBB4902824.1"/>
    </source>
</evidence>
<evidence type="ECO:0000256" key="1">
    <source>
        <dbReference type="ARBA" id="ARBA00004651"/>
    </source>
</evidence>
<feature type="transmembrane region" description="Helical" evidence="7">
    <location>
        <begin position="374"/>
        <end position="394"/>
    </location>
</feature>
<gene>
    <name evidence="9" type="ORF">FHS37_006921</name>
</gene>
<accession>A0A7W7PX05</accession>
<evidence type="ECO:0000256" key="5">
    <source>
        <dbReference type="ARBA" id="ARBA00022989"/>
    </source>
</evidence>
<dbReference type="AlphaFoldDB" id="A0A7W7PX05"/>
<evidence type="ECO:0000256" key="6">
    <source>
        <dbReference type="ARBA" id="ARBA00023136"/>
    </source>
</evidence>
<evidence type="ECO:0000256" key="3">
    <source>
        <dbReference type="ARBA" id="ARBA00022475"/>
    </source>
</evidence>
<comment type="subcellular location">
    <subcellularLocation>
        <location evidence="1">Cell membrane</location>
        <topology evidence="1">Multi-pass membrane protein</topology>
    </subcellularLocation>
</comment>
<dbReference type="PANTHER" id="PTHR23517">
    <property type="entry name" value="RESISTANCE PROTEIN MDTM, PUTATIVE-RELATED-RELATED"/>
    <property type="match status" value="1"/>
</dbReference>
<feature type="transmembrane region" description="Helical" evidence="7">
    <location>
        <begin position="218"/>
        <end position="240"/>
    </location>
</feature>
<feature type="transmembrane region" description="Helical" evidence="7">
    <location>
        <begin position="48"/>
        <end position="73"/>
    </location>
</feature>
<dbReference type="GO" id="GO:0022857">
    <property type="term" value="F:transmembrane transporter activity"/>
    <property type="evidence" value="ECO:0007669"/>
    <property type="project" value="InterPro"/>
</dbReference>
<dbReference type="InterPro" id="IPR050171">
    <property type="entry name" value="MFS_Transporters"/>
</dbReference>
<feature type="transmembrane region" description="Helical" evidence="7">
    <location>
        <begin position="346"/>
        <end position="368"/>
    </location>
</feature>
<evidence type="ECO:0000256" key="2">
    <source>
        <dbReference type="ARBA" id="ARBA00022448"/>
    </source>
</evidence>
<feature type="domain" description="Major facilitator superfamily (MFS) profile" evidence="8">
    <location>
        <begin position="14"/>
        <end position="399"/>
    </location>
</feature>
<feature type="transmembrane region" description="Helical" evidence="7">
    <location>
        <begin position="113"/>
        <end position="132"/>
    </location>
</feature>
<dbReference type="SUPFAM" id="SSF103473">
    <property type="entry name" value="MFS general substrate transporter"/>
    <property type="match status" value="1"/>
</dbReference>
<dbReference type="PANTHER" id="PTHR23517:SF2">
    <property type="entry name" value="MULTIDRUG RESISTANCE PROTEIN MDTH"/>
    <property type="match status" value="1"/>
</dbReference>
<dbReference type="Proteomes" id="UP000579523">
    <property type="component" value="Unassembled WGS sequence"/>
</dbReference>
<keyword evidence="2" id="KW-0813">Transport</keyword>
<keyword evidence="3" id="KW-1003">Cell membrane</keyword>
<dbReference type="InterPro" id="IPR001958">
    <property type="entry name" value="Tet-R_TetA/multi-R_MdtG-like"/>
</dbReference>
<dbReference type="PRINTS" id="PR01035">
    <property type="entry name" value="TCRTETA"/>
</dbReference>
<sequence>MTLPDCTVRPPMARHRRFVAAIVIDSIGTGVFVPVSMLYFLATTSLTLVQVGAALTAAGLLALPVGPLVGGLVDRYGAKPVLQAANLAQALGFAGYLVVGQTWQIAVCAWLNSAGRAVFSSCYGVTVTALAAPGRRERWFGLLGSVRNIGYALGGLLTAVAVGFGTHGAYAAIVVVNALSYLTAFVLMRAVPDIRPEGGQDTAGGWGRVLRDLRYLPVVAHQLCFAISLFALNIAIPVYAVDVLGLPGWTAGAVFTLNTLMVGSAQGTVVGWLSGRVRSRVLVAGHACFAAGYLLFLAADRVAALALAVGVVLLGAISYTSGEIVGGPITSAVAAESAPDALRGRYLALNQLAVSVAGAVAPAALSGLLSTGAAAIWLALVGVSVLGAALATTIGKVVPAAQSPIGGVQCCDRIGSPGCRCCCCEVLDGADVPVCLSGSRPGRPRVLPRRRRGLRRGLAAGRMCRGSRRCG</sequence>
<reference evidence="9 10" key="1">
    <citation type="submission" date="2020-08" db="EMBL/GenBank/DDBJ databases">
        <title>Genomic Encyclopedia of Type Strains, Phase III (KMG-III): the genomes of soil and plant-associated and newly described type strains.</title>
        <authorList>
            <person name="Whitman W."/>
        </authorList>
    </citation>
    <scope>NUCLEOTIDE SEQUENCE [LARGE SCALE GENOMIC DNA]</scope>
    <source>
        <strain evidence="9 10">CECT 3273</strain>
    </source>
</reference>
<keyword evidence="6 7" id="KW-0472">Membrane</keyword>
<feature type="transmembrane region" description="Helical" evidence="7">
    <location>
        <begin position="305"/>
        <end position="325"/>
    </location>
</feature>
<proteinExistence type="predicted"/>
<feature type="transmembrane region" description="Helical" evidence="7">
    <location>
        <begin position="85"/>
        <end position="107"/>
    </location>
</feature>
<feature type="transmembrane region" description="Helical" evidence="7">
    <location>
        <begin position="168"/>
        <end position="188"/>
    </location>
</feature>
<keyword evidence="5 7" id="KW-1133">Transmembrane helix</keyword>
<evidence type="ECO:0000259" key="8">
    <source>
        <dbReference type="PROSITE" id="PS50850"/>
    </source>
</evidence>
<comment type="caution">
    <text evidence="9">The sequence shown here is derived from an EMBL/GenBank/DDBJ whole genome shotgun (WGS) entry which is preliminary data.</text>
</comment>